<feature type="compositionally biased region" description="Pro residues" evidence="1">
    <location>
        <begin position="817"/>
        <end position="834"/>
    </location>
</feature>
<feature type="compositionally biased region" description="Basic residues" evidence="1">
    <location>
        <begin position="638"/>
        <end position="649"/>
    </location>
</feature>
<feature type="compositionally biased region" description="Low complexity" evidence="1">
    <location>
        <begin position="665"/>
        <end position="681"/>
    </location>
</feature>
<feature type="compositionally biased region" description="Polar residues" evidence="1">
    <location>
        <begin position="694"/>
        <end position="724"/>
    </location>
</feature>
<reference evidence="2" key="1">
    <citation type="submission" date="2016-06" db="EMBL/GenBank/DDBJ databases">
        <title>Draft Genome sequence of the fungus Inonotus baumii.</title>
        <authorList>
            <person name="Zhu H."/>
            <person name="Lin W."/>
        </authorList>
    </citation>
    <scope>NUCLEOTIDE SEQUENCE</scope>
    <source>
        <strain evidence="2">821</strain>
    </source>
</reference>
<dbReference type="CDD" id="cd11576">
    <property type="entry name" value="GH99_GH71_like_2"/>
    <property type="match status" value="1"/>
</dbReference>
<accession>A0A9Q5N715</accession>
<feature type="compositionally biased region" description="Low complexity" evidence="1">
    <location>
        <begin position="750"/>
        <end position="777"/>
    </location>
</feature>
<sequence length="1080" mass="116612">MLSSANGHGRVLKRANPNTIQDKFLVGYQGWFTCGGDGPPVHKGHHGWLHWFNKPLPDGGKATFDLWPDVSAYTPSELFPAPGLTLSSGSPALLFSSRHPQTVQRHFHWMAEHSVDGAFYQRFAGQCEVDGRTEGTAADIMRLRDEVLDRVREAAEKEGRVWAVMYDVSGVPNDRIEKVIKVDWNHLLWDKRILDSPNYLKEGGRPVIALWGFGFAGRGHSPDTLLLGFGFAGRGHSPDTVRRILRHIRSVTPGGAYIMAGTPTHWRLLRADADPNPEFLSVWYNEFDAISPWTVGRFHNEETIDRFAKEKLLPDLQALQDPANTHGRKVDYIPVVLPGASGFNLSDGRWALNEQPRDGGRFLWRQLYHVLKRTIQAKIVYGAMWDEYDEGTAFLPAVSKKRELPVEAQGRFIALDADGYDLPPDWYMRIAGFAGEMIRGEKEVHETFPVKDLQDYWSSRPKYEAAPLSSDPSGSGIASGSGSGNENVKQTFEEWCAQEKERVDDLPPPPYTLEVESSSIPTVAPQPSQIQSQSQHASQQEHRNEGRPPVPFQTRPASFSASRMSASSTAPSGEHERLQVSLASRPSLSSHPPAPAPPMASRPNSLPSSSVPTLPGAPPSQTSSYEPPYQVHTSVTRPHSHHNHQHQHGHHNEAGYAPVYVVPGQASPNATPTPTTQNQPNWSTRPHSGPQAPSMVSSLSDQFGRQSLHDTSSVGTGSAPSSAQWPPPEWGMPSRTCPAPGPPPRPPSSSRPSSSHPPSLSRPSTLASASPRPATSTLPPPPLPPPLHPSRPGGPSSRPPPSPSSGANFGRASSTSPNPPLRLSPSPRPGPSPSSGPSMPSPASGSGPGWAPSFNPSSDPNYDADYERMPTASFPPPHSQAQHQAPYAHHMMPPSPLESASSSSLYPSAYPDVTQGYMNTMPSQSPGPGAGGFYMGSHPPPPPRRYPAHSQYPGSVAETSPGPGNIYSAPPQAPPPRPLGHTPSISPGQIMPGTAPAPVSSPSPSPSSMSQHPQHQHQQENPASPQTQGPGQGGFRFTDAYTRTVGAVDKFAGTNTRKKIEGGIESLSSAGSKVYQKFRG</sequence>
<dbReference type="Proteomes" id="UP000757232">
    <property type="component" value="Unassembled WGS sequence"/>
</dbReference>
<organism evidence="2 3">
    <name type="scientific">Sanghuangporus baumii</name>
    <name type="common">Phellinus baumii</name>
    <dbReference type="NCBI Taxonomy" id="108892"/>
    <lineage>
        <taxon>Eukaryota</taxon>
        <taxon>Fungi</taxon>
        <taxon>Dikarya</taxon>
        <taxon>Basidiomycota</taxon>
        <taxon>Agaricomycotina</taxon>
        <taxon>Agaricomycetes</taxon>
        <taxon>Hymenochaetales</taxon>
        <taxon>Hymenochaetaceae</taxon>
        <taxon>Sanghuangporus</taxon>
    </lineage>
</organism>
<feature type="region of interest" description="Disordered" evidence="1">
    <location>
        <begin position="463"/>
        <end position="487"/>
    </location>
</feature>
<dbReference type="EMBL" id="LNZH02000154">
    <property type="protein sequence ID" value="OCB89505.1"/>
    <property type="molecule type" value="Genomic_DNA"/>
</dbReference>
<evidence type="ECO:0008006" key="4">
    <source>
        <dbReference type="Google" id="ProtNLM"/>
    </source>
</evidence>
<feature type="compositionally biased region" description="Pro residues" evidence="1">
    <location>
        <begin position="778"/>
        <end position="789"/>
    </location>
</feature>
<proteinExistence type="predicted"/>
<dbReference type="OrthoDB" id="2589715at2759"/>
<protein>
    <recommendedName>
        <fullName evidence="4">Xylosidase/arabinosidase</fullName>
    </recommendedName>
</protein>
<comment type="caution">
    <text evidence="2">The sequence shown here is derived from an EMBL/GenBank/DDBJ whole genome shotgun (WGS) entry which is preliminary data.</text>
</comment>
<evidence type="ECO:0000313" key="2">
    <source>
        <dbReference type="EMBL" id="OCB89505.1"/>
    </source>
</evidence>
<feature type="compositionally biased region" description="Low complexity" evidence="1">
    <location>
        <begin position="557"/>
        <end position="572"/>
    </location>
</feature>
<keyword evidence="3" id="KW-1185">Reference proteome</keyword>
<feature type="compositionally biased region" description="Polar residues" evidence="1">
    <location>
        <begin position="1020"/>
        <end position="1029"/>
    </location>
</feature>
<feature type="compositionally biased region" description="Low complexity" evidence="1">
    <location>
        <begin position="581"/>
        <end position="591"/>
    </location>
</feature>
<feature type="compositionally biased region" description="Low complexity" evidence="1">
    <location>
        <begin position="879"/>
        <end position="890"/>
    </location>
</feature>
<feature type="region of interest" description="Disordered" evidence="1">
    <location>
        <begin position="502"/>
        <end position="1040"/>
    </location>
</feature>
<evidence type="ECO:0000256" key="1">
    <source>
        <dbReference type="SAM" id="MobiDB-lite"/>
    </source>
</evidence>
<dbReference type="Gene3D" id="3.20.20.80">
    <property type="entry name" value="Glycosidases"/>
    <property type="match status" value="1"/>
</dbReference>
<gene>
    <name evidence="2" type="ORF">A7U60_g3300</name>
</gene>
<feature type="compositionally biased region" description="Low complexity" evidence="1">
    <location>
        <begin position="526"/>
        <end position="538"/>
    </location>
</feature>
<dbReference type="AlphaFoldDB" id="A0A9Q5N715"/>
<feature type="compositionally biased region" description="Pro residues" evidence="1">
    <location>
        <begin position="739"/>
        <end position="749"/>
    </location>
</feature>
<feature type="compositionally biased region" description="Polar residues" evidence="1">
    <location>
        <begin position="916"/>
        <end position="926"/>
    </location>
</feature>
<name>A0A9Q5N715_SANBA</name>
<evidence type="ECO:0000313" key="3">
    <source>
        <dbReference type="Proteomes" id="UP000757232"/>
    </source>
</evidence>
<feature type="compositionally biased region" description="Low complexity" evidence="1">
    <location>
        <begin position="835"/>
        <end position="853"/>
    </location>
</feature>
<feature type="compositionally biased region" description="Polar residues" evidence="1">
    <location>
        <begin position="619"/>
        <end position="637"/>
    </location>
</feature>
<feature type="compositionally biased region" description="Low complexity" evidence="1">
    <location>
        <begin position="897"/>
        <end position="911"/>
    </location>
</feature>